<dbReference type="Gene3D" id="2.170.130.10">
    <property type="entry name" value="TonB-dependent receptor, plug domain"/>
    <property type="match status" value="1"/>
</dbReference>
<dbReference type="EMBL" id="JAGHKP010000001">
    <property type="protein sequence ID" value="MBO9151760.1"/>
    <property type="molecule type" value="Genomic_DNA"/>
</dbReference>
<dbReference type="Pfam" id="PF13715">
    <property type="entry name" value="CarbopepD_reg_2"/>
    <property type="match status" value="1"/>
</dbReference>
<dbReference type="InterPro" id="IPR039426">
    <property type="entry name" value="TonB-dep_rcpt-like"/>
</dbReference>
<keyword evidence="1" id="KW-0998">Cell outer membrane</keyword>
<dbReference type="InterPro" id="IPR037066">
    <property type="entry name" value="Plug_dom_sf"/>
</dbReference>
<proteinExistence type="inferred from homology"/>
<dbReference type="SUPFAM" id="SSF49464">
    <property type="entry name" value="Carboxypeptidase regulatory domain-like"/>
    <property type="match status" value="1"/>
</dbReference>
<comment type="subcellular location">
    <subcellularLocation>
        <location evidence="1">Cell outer membrane</location>
        <topology evidence="1">Multi-pass membrane protein</topology>
    </subcellularLocation>
</comment>
<reference evidence="4" key="1">
    <citation type="submission" date="2021-03" db="EMBL/GenBank/DDBJ databases">
        <title>Assistant Professor.</title>
        <authorList>
            <person name="Huq M.A."/>
        </authorList>
    </citation>
    <scope>NUCLEOTIDE SEQUENCE [LARGE SCALE GENOMIC DNA]</scope>
    <source>
        <strain evidence="4">MAH-28</strain>
    </source>
</reference>
<keyword evidence="4" id="KW-1185">Reference proteome</keyword>
<comment type="similarity">
    <text evidence="1">Belongs to the TonB-dependent receptor family.</text>
</comment>
<dbReference type="RefSeq" id="WP_209144269.1">
    <property type="nucleotide sequence ID" value="NZ_JAGHKP010000001.1"/>
</dbReference>
<keyword evidence="1" id="KW-0813">Transport</keyword>
<evidence type="ECO:0000256" key="1">
    <source>
        <dbReference type="PROSITE-ProRule" id="PRU01360"/>
    </source>
</evidence>
<dbReference type="InterPro" id="IPR023996">
    <property type="entry name" value="TonB-dep_OMP_SusC/RagA"/>
</dbReference>
<gene>
    <name evidence="3" type="ORF">J7I43_06040</name>
</gene>
<keyword evidence="1" id="KW-1134">Transmembrane beta strand</keyword>
<dbReference type="NCBIfam" id="TIGR04056">
    <property type="entry name" value="OMP_RagA_SusC"/>
    <property type="match status" value="1"/>
</dbReference>
<dbReference type="Pfam" id="PF07715">
    <property type="entry name" value="Plug"/>
    <property type="match status" value="1"/>
</dbReference>
<dbReference type="SUPFAM" id="SSF56935">
    <property type="entry name" value="Porins"/>
    <property type="match status" value="1"/>
</dbReference>
<keyword evidence="1" id="KW-0472">Membrane</keyword>
<sequence length="1110" mass="121114">MKSVTEGQPFYLRRLLYLFVLLLCAFPWSGMRAQNSQEGAILVTGQVKDKNGELIPSVSVSVKGTNNGTATDAAGKFSIRVPSAGSILVFRHMAFQPHEQAAGNGAALTIVLQDASVGLEDVVVVAYGRQKKVTVTGSVAAVSGKELVSTPVTNISSMLVGNAPGLSGLQSSGEPGRNGTQIFIRGVSTFAGSANPLVVIDGVEQAPERAYDQLNAMDANEIENISVLKDASASAVYGIRGANGVIIVTTKRGRSGRAQLGASANFGFTRATNLLHNVNSHDYAVMRNEAIRAEQSAFGNTSFDNNLFTDDDLWKFANHRDYTPAEVDAMSQLSAEEKTKLKESNALYYGSRDLFADQFSGTGPQKQLNVNISGGTERIRYFTSLGYFDQGSILRNTSYEGANTESRYSRYNFRSNFDIDVVKNLQVSVNLAGQFGTTTGPGIGAGPYDMAGRYKIIMQYIFDSNPITTPGLVDGKLVNAYSGPGGSFGNPLGIKLGSLKGPQNAIYNLLISGSETLYNTLLSGSVVVRHDMQYLAKGLSLRGTVNYDDSYVKANTYYPSLSVYSVRRNPANPNQLDFFGGAKGADGYNPDPGHNSVWRKMYFDAGIDYANKFGAHGVTALLLAKAQKYSMPNSSENTPSGIMGLVGRVSYNYKERYLAEFNAGYNGTEQFLEGNRFGFFPAYSAGWVVSNEPFFPKGDAFTFLKVRGSYGEVGNDQIGGRRYLYLPSTFNTGQAGYYWGTSNGSAVNPYYSGITEGNIGNPMVTWEKAVKKNVGLEARFFADRLSFSADLFQDDRNNILTSLSEIIPYAFGVSAGSVPPANVGVTTNHGYELVLNWEDRRGKVGYSIGGNLSYARNKIKYRAESEKAYYWMAQTGFAIGQYKGLVTDGFFNTQEELNNRPFNTFNGNKNTLGDVRYRDISGDGLIDTRDIVPIGYSNLPQYTYSFRTSVNYHGFDLNLLFNGSAKGSFNLANYQFNTPFFQTAGNALQWQYDGRWTPEKAASGQQALYPRATMHGGTGGNANYLTSDLWLISTDFFRLKNIELAYTFPVTPVLKKAQISSIRLFVNANNVITWSKEAVDKGIDPESTDTGGYGVYPMTRVYVFGANVRF</sequence>
<organism evidence="3 4">
    <name type="scientific">Chitinophaga chungangae</name>
    <dbReference type="NCBI Taxonomy" id="2821488"/>
    <lineage>
        <taxon>Bacteria</taxon>
        <taxon>Pseudomonadati</taxon>
        <taxon>Bacteroidota</taxon>
        <taxon>Chitinophagia</taxon>
        <taxon>Chitinophagales</taxon>
        <taxon>Chitinophagaceae</taxon>
        <taxon>Chitinophaga</taxon>
    </lineage>
</organism>
<dbReference type="InterPro" id="IPR023997">
    <property type="entry name" value="TonB-dep_OMP_SusC/RagA_CS"/>
</dbReference>
<dbReference type="InterPro" id="IPR012910">
    <property type="entry name" value="Plug_dom"/>
</dbReference>
<dbReference type="NCBIfam" id="TIGR04057">
    <property type="entry name" value="SusC_RagA_signa"/>
    <property type="match status" value="1"/>
</dbReference>
<dbReference type="InterPro" id="IPR008969">
    <property type="entry name" value="CarboxyPept-like_regulatory"/>
</dbReference>
<dbReference type="PROSITE" id="PS52016">
    <property type="entry name" value="TONB_DEPENDENT_REC_3"/>
    <property type="match status" value="1"/>
</dbReference>
<comment type="caution">
    <text evidence="3">The sequence shown here is derived from an EMBL/GenBank/DDBJ whole genome shotgun (WGS) entry which is preliminary data.</text>
</comment>
<evidence type="ECO:0000259" key="2">
    <source>
        <dbReference type="Pfam" id="PF07715"/>
    </source>
</evidence>
<accession>A0ABS3YAQ8</accession>
<dbReference type="Gene3D" id="2.60.40.1120">
    <property type="entry name" value="Carboxypeptidase-like, regulatory domain"/>
    <property type="match status" value="1"/>
</dbReference>
<keyword evidence="3" id="KW-0675">Receptor</keyword>
<feature type="domain" description="TonB-dependent receptor plug" evidence="2">
    <location>
        <begin position="132"/>
        <end position="245"/>
    </location>
</feature>
<keyword evidence="1" id="KW-0812">Transmembrane</keyword>
<dbReference type="Proteomes" id="UP000679126">
    <property type="component" value="Unassembled WGS sequence"/>
</dbReference>
<name>A0ABS3YAQ8_9BACT</name>
<evidence type="ECO:0000313" key="3">
    <source>
        <dbReference type="EMBL" id="MBO9151760.1"/>
    </source>
</evidence>
<evidence type="ECO:0000313" key="4">
    <source>
        <dbReference type="Proteomes" id="UP000679126"/>
    </source>
</evidence>
<protein>
    <submittedName>
        <fullName evidence="3">TonB-dependent receptor</fullName>
    </submittedName>
</protein>